<feature type="transmembrane region" description="Helical" evidence="11">
    <location>
        <begin position="336"/>
        <end position="359"/>
    </location>
</feature>
<keyword evidence="14" id="KW-1185">Reference proteome</keyword>
<dbReference type="Pfam" id="PF23321">
    <property type="entry name" value="R1_ABCA1"/>
    <property type="match status" value="1"/>
</dbReference>
<feature type="coiled-coil region" evidence="10">
    <location>
        <begin position="819"/>
        <end position="846"/>
    </location>
</feature>
<keyword evidence="9 11" id="KW-0472">Membrane</keyword>
<feature type="domain" description="ABC transporter" evidence="12">
    <location>
        <begin position="516"/>
        <end position="746"/>
    </location>
</feature>
<accession>A0AAU9KDS1</accession>
<dbReference type="FunFam" id="3.40.50.300:FF:000335">
    <property type="entry name" value="ATP binding cassette subfamily A member 5"/>
    <property type="match status" value="1"/>
</dbReference>
<keyword evidence="6" id="KW-0547">Nucleotide-binding</keyword>
<dbReference type="CDD" id="cd03263">
    <property type="entry name" value="ABC_subfamily_A"/>
    <property type="match status" value="2"/>
</dbReference>
<dbReference type="InterPro" id="IPR017871">
    <property type="entry name" value="ABC_transporter-like_CS"/>
</dbReference>
<proteinExistence type="inferred from homology"/>
<protein>
    <recommendedName>
        <fullName evidence="12">ABC transporter domain-containing protein</fullName>
    </recommendedName>
</protein>
<feature type="transmembrane region" description="Helical" evidence="11">
    <location>
        <begin position="1165"/>
        <end position="1190"/>
    </location>
</feature>
<feature type="transmembrane region" description="Helical" evidence="11">
    <location>
        <begin position="1202"/>
        <end position="1226"/>
    </location>
</feature>
<feature type="transmembrane region" description="Helical" evidence="11">
    <location>
        <begin position="1109"/>
        <end position="1128"/>
    </location>
</feature>
<evidence type="ECO:0000256" key="1">
    <source>
        <dbReference type="ARBA" id="ARBA00004141"/>
    </source>
</evidence>
<feature type="transmembrane region" description="Helical" evidence="11">
    <location>
        <begin position="394"/>
        <end position="412"/>
    </location>
</feature>
<evidence type="ECO:0000256" key="7">
    <source>
        <dbReference type="ARBA" id="ARBA00022840"/>
    </source>
</evidence>
<organism evidence="13 14">
    <name type="scientific">Blepharisma stoltei</name>
    <dbReference type="NCBI Taxonomy" id="1481888"/>
    <lineage>
        <taxon>Eukaryota</taxon>
        <taxon>Sar</taxon>
        <taxon>Alveolata</taxon>
        <taxon>Ciliophora</taxon>
        <taxon>Postciliodesmatophora</taxon>
        <taxon>Heterotrichea</taxon>
        <taxon>Heterotrichida</taxon>
        <taxon>Blepharismidae</taxon>
        <taxon>Blepharisma</taxon>
    </lineage>
</organism>
<feature type="transmembrane region" description="Helical" evidence="11">
    <location>
        <begin position="22"/>
        <end position="41"/>
    </location>
</feature>
<keyword evidence="7" id="KW-0067">ATP-binding</keyword>
<evidence type="ECO:0000256" key="10">
    <source>
        <dbReference type="SAM" id="Coils"/>
    </source>
</evidence>
<name>A0AAU9KDS1_9CILI</name>
<feature type="domain" description="ABC transporter" evidence="12">
    <location>
        <begin position="1310"/>
        <end position="1545"/>
    </location>
</feature>
<dbReference type="InterPro" id="IPR013525">
    <property type="entry name" value="ABC2_TM"/>
</dbReference>
<dbReference type="InterPro" id="IPR056264">
    <property type="entry name" value="R2_ABCA1-4-like"/>
</dbReference>
<evidence type="ECO:0000256" key="8">
    <source>
        <dbReference type="ARBA" id="ARBA00022989"/>
    </source>
</evidence>
<evidence type="ECO:0000259" key="12">
    <source>
        <dbReference type="PROSITE" id="PS50893"/>
    </source>
</evidence>
<dbReference type="Gene3D" id="3.40.50.300">
    <property type="entry name" value="P-loop containing nucleotide triphosphate hydrolases"/>
    <property type="match status" value="2"/>
</dbReference>
<dbReference type="InterPro" id="IPR027417">
    <property type="entry name" value="P-loop_NTPase"/>
</dbReference>
<keyword evidence="5" id="KW-0677">Repeat</keyword>
<feature type="transmembrane region" description="Helical" evidence="11">
    <location>
        <begin position="300"/>
        <end position="324"/>
    </location>
</feature>
<comment type="caution">
    <text evidence="13">The sequence shown here is derived from an EMBL/GenBank/DDBJ whole genome shotgun (WGS) entry which is preliminary data.</text>
</comment>
<dbReference type="FunFam" id="3.40.50.300:FF:000298">
    <property type="entry name" value="ATP-binding cassette sub-family A member 12"/>
    <property type="match status" value="1"/>
</dbReference>
<evidence type="ECO:0000256" key="3">
    <source>
        <dbReference type="ARBA" id="ARBA00022448"/>
    </source>
</evidence>
<feature type="transmembrane region" description="Helical" evidence="11">
    <location>
        <begin position="1246"/>
        <end position="1266"/>
    </location>
</feature>
<dbReference type="PANTHER" id="PTHR19229">
    <property type="entry name" value="ATP-BINDING CASSETTE TRANSPORTER SUBFAMILY A ABCA"/>
    <property type="match status" value="1"/>
</dbReference>
<keyword evidence="3" id="KW-0813">Transport</keyword>
<evidence type="ECO:0000313" key="14">
    <source>
        <dbReference type="Proteomes" id="UP001162131"/>
    </source>
</evidence>
<evidence type="ECO:0000256" key="6">
    <source>
        <dbReference type="ARBA" id="ARBA00022741"/>
    </source>
</evidence>
<evidence type="ECO:0000256" key="4">
    <source>
        <dbReference type="ARBA" id="ARBA00022692"/>
    </source>
</evidence>
<dbReference type="GO" id="GO:0016887">
    <property type="term" value="F:ATP hydrolysis activity"/>
    <property type="evidence" value="ECO:0007669"/>
    <property type="project" value="InterPro"/>
</dbReference>
<feature type="transmembrane region" description="Helical" evidence="11">
    <location>
        <begin position="432"/>
        <end position="456"/>
    </location>
</feature>
<dbReference type="GO" id="GO:0140359">
    <property type="term" value="F:ABC-type transporter activity"/>
    <property type="evidence" value="ECO:0007669"/>
    <property type="project" value="InterPro"/>
</dbReference>
<evidence type="ECO:0000256" key="2">
    <source>
        <dbReference type="ARBA" id="ARBA00008869"/>
    </source>
</evidence>
<feature type="transmembrane region" description="Helical" evidence="11">
    <location>
        <begin position="259"/>
        <end position="280"/>
    </location>
</feature>
<evidence type="ECO:0000256" key="11">
    <source>
        <dbReference type="SAM" id="Phobius"/>
    </source>
</evidence>
<keyword evidence="10" id="KW-0175">Coiled coil</keyword>
<dbReference type="GO" id="GO:0005319">
    <property type="term" value="F:lipid transporter activity"/>
    <property type="evidence" value="ECO:0007669"/>
    <property type="project" value="TreeGrafter"/>
</dbReference>
<evidence type="ECO:0000256" key="9">
    <source>
        <dbReference type="ARBA" id="ARBA00023136"/>
    </source>
</evidence>
<reference evidence="13" key="1">
    <citation type="submission" date="2021-09" db="EMBL/GenBank/DDBJ databases">
        <authorList>
            <consortium name="AG Swart"/>
            <person name="Singh M."/>
            <person name="Singh A."/>
            <person name="Seah K."/>
            <person name="Emmerich C."/>
        </authorList>
    </citation>
    <scope>NUCLEOTIDE SEQUENCE</scope>
    <source>
        <strain evidence="13">ATCC30299</strain>
    </source>
</reference>
<dbReference type="InterPro" id="IPR003593">
    <property type="entry name" value="AAA+_ATPase"/>
</dbReference>
<evidence type="ECO:0000313" key="13">
    <source>
        <dbReference type="EMBL" id="CAG9335868.1"/>
    </source>
</evidence>
<feature type="transmembrane region" description="Helical" evidence="11">
    <location>
        <begin position="1050"/>
        <end position="1075"/>
    </location>
</feature>
<sequence>MSLYHFKALVYKNWILWYRRPLGSFCELFFPILVFIVLYWVRTQVTSDEYEAESYLNNATYVSPTQTTSVSFEFESSIPFLQCLGYVAQGEEWIVGLAPQNEITEYIEDQLGDYLRRVEVRYFEDDDAIEDYVKDSDYEDGPKLCFAVVFTEWSDNYVEYKIRFNQTDSIPDDGFAIGDYVDIFNFNDNEATNERQREPKPEFQAQFFSTGFIQIQNWVDNYLLQKYTGSTNSYIAAGFVPMYFDEWIDDDFLEYLANFLAFFIILSFGIPVCRMVTQIVEEKETKIKEMMVIMGLSGTSYWAAWILYYFFIYLAIAIGAAYILSRNFYEYSDISIIFITYFLLGLSCISFSLLLSIFFSTVKTALIFSIMIFFATFFAYFAVDDPLISTSTKYWISIIPSVAFSLGTQIMVEQERGYIGVTYDNITEELFNYKYSACIIFIAIDTVAIFLLFLYLEQVWPSEYGVKRPWNFLFKKEFWVEIPVESKDFDDRIEKNENTEEVDAILEEQKNKGKVMMIRNLTKSYDGALAVDNLSLDIYEGQIFALLGHNGAGKTTTISMLTGMINVTSGDMMVRNLLLSKDLKKIRKLLGVCPQQNIHYPELTPAEHLYLFSVFKGKTNSDEISKEINEKLEEIMLVPQKDVQVKTLSGGQKRKLSLAIALIGGSPIILLDEPTSGMDLNARRHMWEMLKNNKQERIIILTTHYMQEADTLADRIAILSHGKLRCCGSSLFLKNKFGVGYYLVLVKQSNVYSPQHSKLIIDFVEKYIPNSRLVSDVQAEISFQLPLSSSGQFNDFFQALDEKKTELEIRSYSVSVTTLEEVFINVTEKTQEIKENEENLNETRFQEGENELLVEKPKETSTLFIRHFKALLKKRILWSMRDFKTFTFEILIPMSLITIGIIFLLIADRYIDQDPWDLVIDQYDTPQNILYPDNINDYTSQLMSSLDSMEDIDTSGITAEDIEEFDLLIFENREVDPTRMGSYYYYTMNSDIDRYEPVIFHNQTAFQSLPTYYQLVALEILKTYNPDLEILVQNHPLPITEKMNEFEASISSFIITIIFGLGAAFIPASIVSFIVREKENNVKFQHMISGASMWAYWISNFIWDYAKYLVIAIYVCVLIVIVDINIYVDEDDRYAAFWLIFILYGLSVIPFTYLSSFIFTNHNTAQVITISFHFLTGSFLPIVMIFMWFFDDTRNYVREWRWFFRLFPNFCFGNGILQIASQEFIAYFDGDETEPVFSLEAAGGDILYLGATAVGYSILLIFAEWINNNRALGQFITQRLAGKPSEYLSDEDVESEKQLALITSPQDVKVNVRELRKFYGSLFGSRVIAVEEVSFNIPSQQCFCLLGSNGAGKTTVFKILAGEIIASSGEAFIGGYSINTSLTSARKCIGYCPQFDALSEKLTCKEHIRLYCDIKGINKQKIAELTKNLLRELDLEMYEDYKMENLSGGNKRKLSVAISLIGSPDVILLDEPSTGMDPETRKKLWRVLGNLKKQNSSVVLTTHSMEEAEALSDRIAIMAAGRIRCIGSSSHIRNKFGQGYELDVKIKIPKQEKIHILSKKLDLELKDATQIREFQIKKCLQALEAEDLEEVFNSKNIGFAMQLKNEGSIARDSFISWVITEKRGLKVLKWLKGEFKDVELVEHYLSSYKYRITKQDDRSLGYLFSLVEKSKKSLKISEYSISQTSLEQIFTELSSNPN</sequence>
<dbReference type="Proteomes" id="UP001162131">
    <property type="component" value="Unassembled WGS sequence"/>
</dbReference>
<dbReference type="Pfam" id="PF12698">
    <property type="entry name" value="ABC2_membrane_3"/>
    <property type="match status" value="2"/>
</dbReference>
<dbReference type="SMART" id="SM00382">
    <property type="entry name" value="AAA"/>
    <property type="match status" value="2"/>
</dbReference>
<comment type="similarity">
    <text evidence="2">Belongs to the ABC transporter superfamily. ABCA family.</text>
</comment>
<dbReference type="PROSITE" id="PS50893">
    <property type="entry name" value="ABC_TRANSPORTER_2"/>
    <property type="match status" value="2"/>
</dbReference>
<feature type="transmembrane region" description="Helical" evidence="11">
    <location>
        <begin position="883"/>
        <end position="907"/>
    </location>
</feature>
<dbReference type="PROSITE" id="PS00211">
    <property type="entry name" value="ABC_TRANSPORTER_1"/>
    <property type="match status" value="2"/>
</dbReference>
<evidence type="ECO:0000256" key="5">
    <source>
        <dbReference type="ARBA" id="ARBA00022737"/>
    </source>
</evidence>
<dbReference type="Pfam" id="PF00005">
    <property type="entry name" value="ABC_tran"/>
    <property type="match status" value="2"/>
</dbReference>
<feature type="transmembrane region" description="Helical" evidence="11">
    <location>
        <begin position="365"/>
        <end position="382"/>
    </location>
</feature>
<gene>
    <name evidence="13" type="ORF">BSTOLATCC_MIC65188</name>
</gene>
<dbReference type="EMBL" id="CAJZBQ010000063">
    <property type="protein sequence ID" value="CAG9335868.1"/>
    <property type="molecule type" value="Genomic_DNA"/>
</dbReference>
<dbReference type="GO" id="GO:0016020">
    <property type="term" value="C:membrane"/>
    <property type="evidence" value="ECO:0007669"/>
    <property type="project" value="UniProtKB-SubCell"/>
</dbReference>
<dbReference type="PANTHER" id="PTHR19229:SF36">
    <property type="entry name" value="ATP-BINDING CASSETTE SUB-FAMILY A MEMBER 2"/>
    <property type="match status" value="1"/>
</dbReference>
<dbReference type="InterPro" id="IPR026082">
    <property type="entry name" value="ABCA"/>
</dbReference>
<dbReference type="SUPFAM" id="SSF52540">
    <property type="entry name" value="P-loop containing nucleoside triphosphate hydrolases"/>
    <property type="match status" value="2"/>
</dbReference>
<dbReference type="GO" id="GO:0005524">
    <property type="term" value="F:ATP binding"/>
    <property type="evidence" value="ECO:0007669"/>
    <property type="project" value="UniProtKB-KW"/>
</dbReference>
<keyword evidence="8 11" id="KW-1133">Transmembrane helix</keyword>
<dbReference type="InterPro" id="IPR003439">
    <property type="entry name" value="ABC_transporter-like_ATP-bd"/>
</dbReference>
<keyword evidence="4 11" id="KW-0812">Transmembrane</keyword>
<feature type="transmembrane region" description="Helical" evidence="11">
    <location>
        <begin position="1135"/>
        <end position="1159"/>
    </location>
</feature>
<comment type="subcellular location">
    <subcellularLocation>
        <location evidence="1">Membrane</location>
        <topology evidence="1">Multi-pass membrane protein</topology>
    </subcellularLocation>
</comment>